<evidence type="ECO:0000313" key="1">
    <source>
        <dbReference type="EMBL" id="DAD71387.1"/>
    </source>
</evidence>
<proteinExistence type="predicted"/>
<sequence length="30" mass="3654">MVLSVTSKFFVFITPFKLPFKKIYRTNIRM</sequence>
<name>A0A8S5LNE1_9CAUD</name>
<reference evidence="1" key="1">
    <citation type="journal article" date="2021" name="Proc. Natl. Acad. Sci. U.S.A.">
        <title>A Catalog of Tens of Thousands of Viruses from Human Metagenomes Reveals Hidden Associations with Chronic Diseases.</title>
        <authorList>
            <person name="Tisza M.J."/>
            <person name="Buck C.B."/>
        </authorList>
    </citation>
    <scope>NUCLEOTIDE SEQUENCE</scope>
    <source>
        <strain evidence="1">CtbQZ1</strain>
    </source>
</reference>
<dbReference type="EMBL" id="BK015881">
    <property type="protein sequence ID" value="DAD71387.1"/>
    <property type="molecule type" value="Genomic_DNA"/>
</dbReference>
<organism evidence="1">
    <name type="scientific">Siphoviridae sp. ctbQZ1</name>
    <dbReference type="NCBI Taxonomy" id="2827581"/>
    <lineage>
        <taxon>Viruses</taxon>
        <taxon>Duplodnaviria</taxon>
        <taxon>Heunggongvirae</taxon>
        <taxon>Uroviricota</taxon>
        <taxon>Caudoviricetes</taxon>
    </lineage>
</organism>
<accession>A0A8S5LNE1</accession>
<protein>
    <submittedName>
        <fullName evidence="1">Uncharacterized protein</fullName>
    </submittedName>
</protein>